<name>A0ABQ3F6S7_9RHOB</name>
<sequence>MISRGRFHAPISPGRRSPGQRPSYLTHVIEICSAPGAKLERLILNDDYVEIGTGAHADYGLPILGDYEGHAWIRYYDGSQTAADPMLLARYGTHPDRPWTADMVGTGLCYAILTFYYDREAMAQVRAPVRAWITLWPPVWRNIFVATDMDAPKPPRHANRASQPRQAPYFIEERRLATGNDT</sequence>
<reference evidence="3" key="1">
    <citation type="journal article" date="2019" name="Int. J. Syst. Evol. Microbiol.">
        <title>The Global Catalogue of Microorganisms (GCM) 10K type strain sequencing project: providing services to taxonomists for standard genome sequencing and annotation.</title>
        <authorList>
            <consortium name="The Broad Institute Genomics Platform"/>
            <consortium name="The Broad Institute Genome Sequencing Center for Infectious Disease"/>
            <person name="Wu L."/>
            <person name="Ma J."/>
        </authorList>
    </citation>
    <scope>NUCLEOTIDE SEQUENCE [LARGE SCALE GENOMIC DNA]</scope>
    <source>
        <strain evidence="3">KCTC 23298</strain>
    </source>
</reference>
<evidence type="ECO:0000313" key="2">
    <source>
        <dbReference type="EMBL" id="GHC09972.1"/>
    </source>
</evidence>
<comment type="caution">
    <text evidence="2">The sequence shown here is derived from an EMBL/GenBank/DDBJ whole genome shotgun (WGS) entry which is preliminary data.</text>
</comment>
<accession>A0ABQ3F6S7</accession>
<evidence type="ECO:0000256" key="1">
    <source>
        <dbReference type="SAM" id="MobiDB-lite"/>
    </source>
</evidence>
<dbReference type="EMBL" id="BMYI01000001">
    <property type="protein sequence ID" value="GHC09972.1"/>
    <property type="molecule type" value="Genomic_DNA"/>
</dbReference>
<dbReference type="Proteomes" id="UP000658305">
    <property type="component" value="Unassembled WGS sequence"/>
</dbReference>
<keyword evidence="3" id="KW-1185">Reference proteome</keyword>
<organism evidence="2 3">
    <name type="scientific">Gemmobacter nanjingensis</name>
    <dbReference type="NCBI Taxonomy" id="488454"/>
    <lineage>
        <taxon>Bacteria</taxon>
        <taxon>Pseudomonadati</taxon>
        <taxon>Pseudomonadota</taxon>
        <taxon>Alphaproteobacteria</taxon>
        <taxon>Rhodobacterales</taxon>
        <taxon>Paracoccaceae</taxon>
        <taxon>Gemmobacter</taxon>
    </lineage>
</organism>
<feature type="region of interest" description="Disordered" evidence="1">
    <location>
        <begin position="1"/>
        <end position="21"/>
    </location>
</feature>
<protein>
    <submittedName>
        <fullName evidence="2">Uncharacterized protein</fullName>
    </submittedName>
</protein>
<proteinExistence type="predicted"/>
<gene>
    <name evidence="2" type="ORF">GCM10007291_02940</name>
</gene>
<evidence type="ECO:0000313" key="3">
    <source>
        <dbReference type="Proteomes" id="UP000658305"/>
    </source>
</evidence>